<dbReference type="Proteomes" id="UP001431221">
    <property type="component" value="Unassembled WGS sequence"/>
</dbReference>
<name>A0ABT0H2Y4_9HYPH</name>
<accession>A0ABT0H2Y4</accession>
<proteinExistence type="predicted"/>
<evidence type="ECO:0000259" key="2">
    <source>
        <dbReference type="Pfam" id="PF13670"/>
    </source>
</evidence>
<feature type="signal peptide" evidence="1">
    <location>
        <begin position="1"/>
        <end position="27"/>
    </location>
</feature>
<evidence type="ECO:0000313" key="3">
    <source>
        <dbReference type="EMBL" id="MCK7615657.1"/>
    </source>
</evidence>
<reference evidence="3" key="1">
    <citation type="submission" date="2022-04" db="EMBL/GenBank/DDBJ databases">
        <title>Roseibium sp. CAU 1639 isolated from mud.</title>
        <authorList>
            <person name="Kim W."/>
        </authorList>
    </citation>
    <scope>NUCLEOTIDE SEQUENCE</scope>
    <source>
        <strain evidence="3">CAU 1639</strain>
    </source>
</reference>
<feature type="chain" id="PRO_5046152909" evidence="1">
    <location>
        <begin position="28"/>
        <end position="101"/>
    </location>
</feature>
<sequence length="101" mass="10706">MKTPFKSPALTLFSATGLLVSTGIALAAVSVGDTLGTTEEDVRAALTSQGYMVEEIETEDGEIEAEVSMDGQEMEVVVDAQTGQVLETEMDGPDEDEMDDD</sequence>
<evidence type="ECO:0000256" key="1">
    <source>
        <dbReference type="SAM" id="SignalP"/>
    </source>
</evidence>
<dbReference type="RefSeq" id="WP_248159423.1">
    <property type="nucleotide sequence ID" value="NZ_JALNMJ010000029.1"/>
</dbReference>
<comment type="caution">
    <text evidence="3">The sequence shown here is derived from an EMBL/GenBank/DDBJ whole genome shotgun (WGS) entry which is preliminary data.</text>
</comment>
<evidence type="ECO:0000313" key="4">
    <source>
        <dbReference type="Proteomes" id="UP001431221"/>
    </source>
</evidence>
<gene>
    <name evidence="3" type="ORF">M0H32_26135</name>
</gene>
<keyword evidence="4" id="KW-1185">Reference proteome</keyword>
<organism evidence="3 4">
    <name type="scientific">Roseibium sediminicola</name>
    <dbReference type="NCBI Taxonomy" id="2933272"/>
    <lineage>
        <taxon>Bacteria</taxon>
        <taxon>Pseudomonadati</taxon>
        <taxon>Pseudomonadota</taxon>
        <taxon>Alphaproteobacteria</taxon>
        <taxon>Hyphomicrobiales</taxon>
        <taxon>Stappiaceae</taxon>
        <taxon>Roseibium</taxon>
    </lineage>
</organism>
<protein>
    <submittedName>
        <fullName evidence="3">PepSY domain-containing protein</fullName>
    </submittedName>
</protein>
<dbReference type="Pfam" id="PF13670">
    <property type="entry name" value="PepSY_2"/>
    <property type="match status" value="1"/>
</dbReference>
<feature type="domain" description="PepSY" evidence="2">
    <location>
        <begin position="14"/>
        <end position="88"/>
    </location>
</feature>
<keyword evidence="1" id="KW-0732">Signal</keyword>
<dbReference type="InterPro" id="IPR025711">
    <property type="entry name" value="PepSY"/>
</dbReference>
<dbReference type="EMBL" id="JALNMJ010000029">
    <property type="protein sequence ID" value="MCK7615657.1"/>
    <property type="molecule type" value="Genomic_DNA"/>
</dbReference>